<dbReference type="Gene3D" id="3.40.50.1950">
    <property type="entry name" value="Flavin prenyltransferase-like"/>
    <property type="match status" value="1"/>
</dbReference>
<dbReference type="RefSeq" id="WP_011695441.1">
    <property type="nucleotide sequence ID" value="NC_008553.1"/>
</dbReference>
<dbReference type="GeneID" id="4462068"/>
<dbReference type="InterPro" id="IPR036551">
    <property type="entry name" value="Flavin_trans-like"/>
</dbReference>
<dbReference type="AlphaFoldDB" id="A0B5R8"/>
<organism evidence="2 3">
    <name type="scientific">Methanothrix thermoacetophila (strain DSM 6194 / JCM 14653 / NBRC 101360 / PT)</name>
    <name type="common">Methanosaeta thermophila</name>
    <dbReference type="NCBI Taxonomy" id="349307"/>
    <lineage>
        <taxon>Archaea</taxon>
        <taxon>Methanobacteriati</taxon>
        <taxon>Methanobacteriota</taxon>
        <taxon>Stenosarchaea group</taxon>
        <taxon>Methanomicrobia</taxon>
        <taxon>Methanotrichales</taxon>
        <taxon>Methanotrichaceae</taxon>
        <taxon>Methanothrix</taxon>
    </lineage>
</organism>
<evidence type="ECO:0000313" key="2">
    <source>
        <dbReference type="EMBL" id="ABK14042.1"/>
    </source>
</evidence>
<evidence type="ECO:0000313" key="3">
    <source>
        <dbReference type="Proteomes" id="UP000000674"/>
    </source>
</evidence>
<accession>A0B5R8</accession>
<dbReference type="Proteomes" id="UP000000674">
    <property type="component" value="Chromosome"/>
</dbReference>
<dbReference type="EMBL" id="CP000477">
    <property type="protein sequence ID" value="ABK14042.1"/>
    <property type="molecule type" value="Genomic_DNA"/>
</dbReference>
<keyword evidence="3" id="KW-1185">Reference proteome</keyword>
<dbReference type="InterPro" id="IPR014072">
    <property type="entry name" value="Archaeoflavo_AfpA"/>
</dbReference>
<gene>
    <name evidence="2" type="ordered locus">Mthe_0245</name>
</gene>
<name>A0B5R8_METTP</name>
<dbReference type="HOGENOM" id="CLU_098523_0_0_2"/>
<dbReference type="STRING" id="349307.Mthe_0245"/>
<dbReference type="GO" id="GO:0003824">
    <property type="term" value="F:catalytic activity"/>
    <property type="evidence" value="ECO:0007669"/>
    <property type="project" value="InterPro"/>
</dbReference>
<feature type="domain" description="Flavoprotein" evidence="1">
    <location>
        <begin position="7"/>
        <end position="142"/>
    </location>
</feature>
<sequence>MSDRKPKVAWGITGSGDRLPEIVDMMKNVQEMYRDAVDIRVYISRAGDQVVKYYKLFNELEASFDKIWVEANANAPFLAGQLQLGKFAFLIIAPATSNTVAKISLRLADTLLTNAAIMAQKAYVPLYIMPSDYEEGVTITKLPDGRDLKLRIRREDVEHVRRLEAMDGTFVLRGVDEIPGVFEKHFGRP</sequence>
<proteinExistence type="predicted"/>
<dbReference type="OrthoDB" id="23478at2157"/>
<dbReference type="NCBIfam" id="TIGR02699">
    <property type="entry name" value="archaeo_AfpA"/>
    <property type="match status" value="1"/>
</dbReference>
<dbReference type="InterPro" id="IPR003382">
    <property type="entry name" value="Flavoprotein"/>
</dbReference>
<protein>
    <submittedName>
        <fullName evidence="2">Flavoprotein</fullName>
    </submittedName>
</protein>
<dbReference type="SUPFAM" id="SSF52507">
    <property type="entry name" value="Homo-oligomeric flavin-containing Cys decarboxylases, HFCD"/>
    <property type="match status" value="1"/>
</dbReference>
<reference evidence="2 3" key="1">
    <citation type="submission" date="2006-10" db="EMBL/GenBank/DDBJ databases">
        <title>Complete sequence of Methanosaeta thermophila PT.</title>
        <authorList>
            <consortium name="US DOE Joint Genome Institute"/>
            <person name="Copeland A."/>
            <person name="Lucas S."/>
            <person name="Lapidus A."/>
            <person name="Barry K."/>
            <person name="Detter J.C."/>
            <person name="Glavina del Rio T."/>
            <person name="Hammon N."/>
            <person name="Israni S."/>
            <person name="Pitluck S."/>
            <person name="Chain P."/>
            <person name="Malfatti S."/>
            <person name="Shin M."/>
            <person name="Vergez L."/>
            <person name="Schmutz J."/>
            <person name="Larimer F."/>
            <person name="Land M."/>
            <person name="Hauser L."/>
            <person name="Kyrpides N."/>
            <person name="Kim E."/>
            <person name="Smith K.S."/>
            <person name="Ingram-Smith C."/>
            <person name="Richardson P."/>
        </authorList>
    </citation>
    <scope>NUCLEOTIDE SEQUENCE [LARGE SCALE GENOMIC DNA]</scope>
    <source>
        <strain evidence="3">DSM 6194 / JCM 14653 / NBRC 101360 / PT</strain>
    </source>
</reference>
<dbReference type="Pfam" id="PF02441">
    <property type="entry name" value="Flavoprotein"/>
    <property type="match status" value="1"/>
</dbReference>
<evidence type="ECO:0000259" key="1">
    <source>
        <dbReference type="Pfam" id="PF02441"/>
    </source>
</evidence>
<dbReference type="KEGG" id="mtp:Mthe_0245"/>